<evidence type="ECO:0000256" key="2">
    <source>
        <dbReference type="SAM" id="Phobius"/>
    </source>
</evidence>
<evidence type="ECO:0000313" key="4">
    <source>
        <dbReference type="Proteomes" id="UP001501638"/>
    </source>
</evidence>
<comment type="caution">
    <text evidence="3">The sequence shown here is derived from an EMBL/GenBank/DDBJ whole genome shotgun (WGS) entry which is preliminary data.</text>
</comment>
<keyword evidence="2" id="KW-0472">Membrane</keyword>
<evidence type="ECO:0000313" key="3">
    <source>
        <dbReference type="EMBL" id="GAA2451139.1"/>
    </source>
</evidence>
<feature type="region of interest" description="Disordered" evidence="1">
    <location>
        <begin position="1"/>
        <end position="101"/>
    </location>
</feature>
<keyword evidence="4" id="KW-1185">Reference proteome</keyword>
<keyword evidence="2" id="KW-0812">Transmembrane</keyword>
<reference evidence="3 4" key="1">
    <citation type="journal article" date="2019" name="Int. J. Syst. Evol. Microbiol.">
        <title>The Global Catalogue of Microorganisms (GCM) 10K type strain sequencing project: providing services to taxonomists for standard genome sequencing and annotation.</title>
        <authorList>
            <consortium name="The Broad Institute Genomics Platform"/>
            <consortium name="The Broad Institute Genome Sequencing Center for Infectious Disease"/>
            <person name="Wu L."/>
            <person name="Ma J."/>
        </authorList>
    </citation>
    <scope>NUCLEOTIDE SEQUENCE [LARGE SCALE GENOMIC DNA]</scope>
    <source>
        <strain evidence="3 4">JCM 6305</strain>
    </source>
</reference>
<gene>
    <name evidence="3" type="ORF">GCM10010405_38590</name>
</gene>
<protein>
    <submittedName>
        <fullName evidence="3">Uncharacterized protein</fullName>
    </submittedName>
</protein>
<keyword evidence="2" id="KW-1133">Transmembrane helix</keyword>
<evidence type="ECO:0000256" key="1">
    <source>
        <dbReference type="SAM" id="MobiDB-lite"/>
    </source>
</evidence>
<dbReference type="Proteomes" id="UP001501638">
    <property type="component" value="Unassembled WGS sequence"/>
</dbReference>
<accession>A0ABN3K871</accession>
<name>A0ABN3K871_9ACTN</name>
<organism evidence="3 4">
    <name type="scientific">Streptomyces macrosporus</name>
    <dbReference type="NCBI Taxonomy" id="44032"/>
    <lineage>
        <taxon>Bacteria</taxon>
        <taxon>Bacillati</taxon>
        <taxon>Actinomycetota</taxon>
        <taxon>Actinomycetes</taxon>
        <taxon>Kitasatosporales</taxon>
        <taxon>Streptomycetaceae</taxon>
        <taxon>Streptomyces</taxon>
    </lineage>
</organism>
<proteinExistence type="predicted"/>
<feature type="transmembrane region" description="Helical" evidence="2">
    <location>
        <begin position="104"/>
        <end position="124"/>
    </location>
</feature>
<sequence length="128" mass="13308">MRSRKSPEPEIPLFCFQTPRTPGPVRPVPQGAGASGFSFEDTARPGPNPGGTPSRPAPRSERDSGLPRAIGPFRVARLVFTPSRSDRIVDPPPSSRASASTGSAGVLLPAVAFPLVIGAFIAVARPPS</sequence>
<dbReference type="EMBL" id="BAAASZ010000027">
    <property type="protein sequence ID" value="GAA2451139.1"/>
    <property type="molecule type" value="Genomic_DNA"/>
</dbReference>